<dbReference type="GO" id="GO:0003824">
    <property type="term" value="F:catalytic activity"/>
    <property type="evidence" value="ECO:0007669"/>
    <property type="project" value="InterPro"/>
</dbReference>
<dbReference type="PANTHER" id="PTHR43459">
    <property type="entry name" value="ENOYL-COA HYDRATASE"/>
    <property type="match status" value="1"/>
</dbReference>
<evidence type="ECO:0008006" key="4">
    <source>
        <dbReference type="Google" id="ProtNLM"/>
    </source>
</evidence>
<dbReference type="InterPro" id="IPR018376">
    <property type="entry name" value="Enoyl-CoA_hyd/isom_CS"/>
</dbReference>
<dbReference type="InterPro" id="IPR029045">
    <property type="entry name" value="ClpP/crotonase-like_dom_sf"/>
</dbReference>
<dbReference type="AlphaFoldDB" id="A0A428YV68"/>
<evidence type="ECO:0000256" key="1">
    <source>
        <dbReference type="RuleBase" id="RU003707"/>
    </source>
</evidence>
<dbReference type="Gene3D" id="6.20.390.20">
    <property type="match status" value="1"/>
</dbReference>
<reference evidence="2 3" key="1">
    <citation type="submission" date="2018-05" db="EMBL/GenBank/DDBJ databases">
        <title>Evolution of GPA BGCs.</title>
        <authorList>
            <person name="Waglechner N."/>
            <person name="Wright G.D."/>
        </authorList>
    </citation>
    <scope>NUCLEOTIDE SEQUENCE [LARGE SCALE GENOMIC DNA]</scope>
    <source>
        <strain evidence="2 3">A82846</strain>
    </source>
</reference>
<dbReference type="SUPFAM" id="SSF52096">
    <property type="entry name" value="ClpP/crotonase"/>
    <property type="match status" value="1"/>
</dbReference>
<dbReference type="PROSITE" id="PS00166">
    <property type="entry name" value="ENOYL_COA_HYDRATASE"/>
    <property type="match status" value="1"/>
</dbReference>
<dbReference type="OrthoDB" id="8452484at2"/>
<proteinExistence type="inferred from homology"/>
<sequence length="273" mass="29073">MGHWRLGRGGDVTSALYGLEQTADGVATLRITTDETPHVGEAALTALTNAVDVIKRDPSIRALVLEGGEQHFCSGATRDMLLDADAPQAIARLMGGFPRLLLSLEIPTLAMMTGHAVGGGLMLGLWCDVAVLANESLYGANFLALGFTPGMGSTVLLEEVFGVPLARDLLLTGRMVKGREIREAGIPLSHAVAPRSDVRDRTYALASEMAQAPRTAMGLLKGQITTRRRAQLERAIADELAMHTAVFGHPETRTRIDESYPAPVVAGHGKETT</sequence>
<dbReference type="PANTHER" id="PTHR43459:SF1">
    <property type="entry name" value="EG:BACN32G11.4 PROTEIN"/>
    <property type="match status" value="1"/>
</dbReference>
<dbReference type="Pfam" id="PF00378">
    <property type="entry name" value="ECH_1"/>
    <property type="match status" value="1"/>
</dbReference>
<dbReference type="Gene3D" id="3.90.226.10">
    <property type="entry name" value="2-enoyl-CoA Hydratase, Chain A, domain 1"/>
    <property type="match status" value="1"/>
</dbReference>
<name>A0A428YV68_KIBAR</name>
<organism evidence="2 3">
    <name type="scientific">Kibdelosporangium aridum</name>
    <dbReference type="NCBI Taxonomy" id="2030"/>
    <lineage>
        <taxon>Bacteria</taxon>
        <taxon>Bacillati</taxon>
        <taxon>Actinomycetota</taxon>
        <taxon>Actinomycetes</taxon>
        <taxon>Pseudonocardiales</taxon>
        <taxon>Pseudonocardiaceae</taxon>
        <taxon>Kibdelosporangium</taxon>
    </lineage>
</organism>
<accession>A0A428YV68</accession>
<dbReference type="CDD" id="cd06558">
    <property type="entry name" value="crotonase-like"/>
    <property type="match status" value="1"/>
</dbReference>
<evidence type="ECO:0000313" key="3">
    <source>
        <dbReference type="Proteomes" id="UP000287547"/>
    </source>
</evidence>
<gene>
    <name evidence="2" type="ORF">DMH04_40985</name>
</gene>
<evidence type="ECO:0000313" key="2">
    <source>
        <dbReference type="EMBL" id="RSM73677.1"/>
    </source>
</evidence>
<dbReference type="InterPro" id="IPR001753">
    <property type="entry name" value="Enoyl-CoA_hydra/iso"/>
</dbReference>
<comment type="similarity">
    <text evidence="1">Belongs to the enoyl-CoA hydratase/isomerase family.</text>
</comment>
<dbReference type="Proteomes" id="UP000287547">
    <property type="component" value="Unassembled WGS sequence"/>
</dbReference>
<protein>
    <recommendedName>
        <fullName evidence="4">Enoyl-CoA hydratase</fullName>
    </recommendedName>
</protein>
<dbReference type="EMBL" id="QHKI01000054">
    <property type="protein sequence ID" value="RSM73677.1"/>
    <property type="molecule type" value="Genomic_DNA"/>
</dbReference>
<dbReference type="NCBIfam" id="NF005496">
    <property type="entry name" value="PRK07110.1"/>
    <property type="match status" value="1"/>
</dbReference>
<comment type="caution">
    <text evidence="2">The sequence shown here is derived from an EMBL/GenBank/DDBJ whole genome shotgun (WGS) entry which is preliminary data.</text>
</comment>